<dbReference type="PANTHER" id="PTHR10900:SF77">
    <property type="entry name" value="FI19380P1"/>
    <property type="match status" value="1"/>
</dbReference>
<evidence type="ECO:0000259" key="2">
    <source>
        <dbReference type="PROSITE" id="PS50213"/>
    </source>
</evidence>
<dbReference type="PROSITE" id="PS51257">
    <property type="entry name" value="PROKAR_LIPOPROTEIN"/>
    <property type="match status" value="1"/>
</dbReference>
<keyword evidence="1" id="KW-0732">Signal</keyword>
<dbReference type="Pfam" id="PF02469">
    <property type="entry name" value="Fasciclin"/>
    <property type="match status" value="2"/>
</dbReference>
<dbReference type="KEGG" id="chyd:H4K34_07995"/>
<dbReference type="InterPro" id="IPR036378">
    <property type="entry name" value="FAS1_dom_sf"/>
</dbReference>
<evidence type="ECO:0000313" key="3">
    <source>
        <dbReference type="EMBL" id="QNR25773.1"/>
    </source>
</evidence>
<organism evidence="3 4">
    <name type="scientific">Croceimicrobium hydrocarbonivorans</name>
    <dbReference type="NCBI Taxonomy" id="2761580"/>
    <lineage>
        <taxon>Bacteria</taxon>
        <taxon>Pseudomonadati</taxon>
        <taxon>Bacteroidota</taxon>
        <taxon>Flavobacteriia</taxon>
        <taxon>Flavobacteriales</taxon>
        <taxon>Owenweeksiaceae</taxon>
        <taxon>Croceimicrobium</taxon>
    </lineage>
</organism>
<keyword evidence="4" id="KW-1185">Reference proteome</keyword>
<dbReference type="EMBL" id="CP060139">
    <property type="protein sequence ID" value="QNR25773.1"/>
    <property type="molecule type" value="Genomic_DNA"/>
</dbReference>
<gene>
    <name evidence="3" type="ORF">H4K34_07995</name>
</gene>
<feature type="signal peptide" evidence="1">
    <location>
        <begin position="1"/>
        <end position="18"/>
    </location>
</feature>
<dbReference type="Gene3D" id="2.30.180.10">
    <property type="entry name" value="FAS1 domain"/>
    <property type="match status" value="2"/>
</dbReference>
<accession>A0A7H0VJ75</accession>
<protein>
    <submittedName>
        <fullName evidence="3">Fasciclin domain-containing protein</fullName>
    </submittedName>
</protein>
<dbReference type="PROSITE" id="PS50213">
    <property type="entry name" value="FAS1"/>
    <property type="match status" value="2"/>
</dbReference>
<dbReference type="AlphaFoldDB" id="A0A7H0VJ75"/>
<dbReference type="SUPFAM" id="SSF82153">
    <property type="entry name" value="FAS1 domain"/>
    <property type="match status" value="2"/>
</dbReference>
<feature type="chain" id="PRO_5028978132" evidence="1">
    <location>
        <begin position="19"/>
        <end position="331"/>
    </location>
</feature>
<sequence length="331" mass="35332">MKFPFFRVLLISLSLVLASCSDDDDSGSNNNNQSQSLNATLSADSRFSILVDGLKRTGLESMLESNGNFTIFAPTDAAFTAWITDQGYSDLDGLIQGIGMEAFKEALAYHLLKGDYTSVQLQSGYYSTLAINAEKDSLHLYLDKGAQLKLNGAVQVQEANIDANNGTIHAISSVNFPMTVYGLIEVNPAYSSFEAAIGLADGNLKTVLANESQTYSLFAPSNAAFDSLVNQTPNVTNLFELVASLGTDKLADVILYHGTNTGILSSELQTGNITTLADNGLGGKFQFFVNIGTKIKLIDNNSATEDAVLVQGDLIGTNGVVHFIDAVLLPE</sequence>
<evidence type="ECO:0000313" key="4">
    <source>
        <dbReference type="Proteomes" id="UP000516305"/>
    </source>
</evidence>
<feature type="domain" description="FAS1" evidence="2">
    <location>
        <begin position="34"/>
        <end position="175"/>
    </location>
</feature>
<name>A0A7H0VJ75_9FLAO</name>
<dbReference type="RefSeq" id="WP_210760297.1">
    <property type="nucleotide sequence ID" value="NZ_CP060139.1"/>
</dbReference>
<dbReference type="SMART" id="SM00554">
    <property type="entry name" value="FAS1"/>
    <property type="match status" value="2"/>
</dbReference>
<feature type="domain" description="FAS1" evidence="2">
    <location>
        <begin position="177"/>
        <end position="328"/>
    </location>
</feature>
<dbReference type="PANTHER" id="PTHR10900">
    <property type="entry name" value="PERIOSTIN-RELATED"/>
    <property type="match status" value="1"/>
</dbReference>
<dbReference type="InterPro" id="IPR050904">
    <property type="entry name" value="Adhesion/Biosynth-related"/>
</dbReference>
<reference evidence="3 4" key="1">
    <citation type="submission" date="2020-08" db="EMBL/GenBank/DDBJ databases">
        <title>Croceimicrobium hydrocarbonivorans gen. nov., sp. nov., a novel marine bacterium isolated from a bacterial consortium that degrades polyethylene terephthalate.</title>
        <authorList>
            <person name="Liu R."/>
        </authorList>
    </citation>
    <scope>NUCLEOTIDE SEQUENCE [LARGE SCALE GENOMIC DNA]</scope>
    <source>
        <strain evidence="3 4">A20-9</strain>
    </source>
</reference>
<evidence type="ECO:0000256" key="1">
    <source>
        <dbReference type="SAM" id="SignalP"/>
    </source>
</evidence>
<dbReference type="Proteomes" id="UP000516305">
    <property type="component" value="Chromosome"/>
</dbReference>
<dbReference type="InterPro" id="IPR000782">
    <property type="entry name" value="FAS1_domain"/>
</dbReference>
<proteinExistence type="predicted"/>